<dbReference type="Pfam" id="PF03476">
    <property type="entry name" value="MOSC_N"/>
    <property type="match status" value="1"/>
</dbReference>
<dbReference type="PANTHER" id="PTHR36930">
    <property type="entry name" value="METAL-SULFUR CLUSTER BIOSYNTHESIS PROTEINS YUAD-RELATED"/>
    <property type="match status" value="1"/>
</dbReference>
<dbReference type="STRING" id="1685379.AVO45_17130"/>
<dbReference type="PANTHER" id="PTHR36930:SF1">
    <property type="entry name" value="MOSC DOMAIN-CONTAINING PROTEIN"/>
    <property type="match status" value="1"/>
</dbReference>
<evidence type="ECO:0000313" key="2">
    <source>
        <dbReference type="EMBL" id="KUJ85228.1"/>
    </source>
</evidence>
<organism evidence="2 3">
    <name type="scientific">Ruegeria marisrubri</name>
    <dbReference type="NCBI Taxonomy" id="1685379"/>
    <lineage>
        <taxon>Bacteria</taxon>
        <taxon>Pseudomonadati</taxon>
        <taxon>Pseudomonadota</taxon>
        <taxon>Alphaproteobacteria</taxon>
        <taxon>Rhodobacterales</taxon>
        <taxon>Roseobacteraceae</taxon>
        <taxon>Ruegeria</taxon>
    </lineage>
</organism>
<dbReference type="GO" id="GO:0003824">
    <property type="term" value="F:catalytic activity"/>
    <property type="evidence" value="ECO:0007669"/>
    <property type="project" value="InterPro"/>
</dbReference>
<dbReference type="Pfam" id="PF03473">
    <property type="entry name" value="MOSC"/>
    <property type="match status" value="1"/>
</dbReference>
<accession>A0A0X3UAW2</accession>
<protein>
    <submittedName>
        <fullName evidence="2">Molybdenum cofactor biosysynthesis protein</fullName>
    </submittedName>
</protein>
<name>A0A0X3UAW2_9RHOB</name>
<dbReference type="GO" id="GO:0030170">
    <property type="term" value="F:pyridoxal phosphate binding"/>
    <property type="evidence" value="ECO:0007669"/>
    <property type="project" value="InterPro"/>
</dbReference>
<dbReference type="InterPro" id="IPR011037">
    <property type="entry name" value="Pyrv_Knase-like_insert_dom_sf"/>
</dbReference>
<comment type="caution">
    <text evidence="2">The sequence shown here is derived from an EMBL/GenBank/DDBJ whole genome shotgun (WGS) entry which is preliminary data.</text>
</comment>
<dbReference type="Proteomes" id="UP000053791">
    <property type="component" value="Unassembled WGS sequence"/>
</dbReference>
<dbReference type="InterPro" id="IPR005303">
    <property type="entry name" value="MOCOS_middle"/>
</dbReference>
<evidence type="ECO:0000313" key="3">
    <source>
        <dbReference type="Proteomes" id="UP000053791"/>
    </source>
</evidence>
<dbReference type="RefSeq" id="WP_068344895.1">
    <property type="nucleotide sequence ID" value="NZ_LQBQ01000003.1"/>
</dbReference>
<evidence type="ECO:0000259" key="1">
    <source>
        <dbReference type="PROSITE" id="PS51340"/>
    </source>
</evidence>
<dbReference type="InterPro" id="IPR005302">
    <property type="entry name" value="MoCF_Sase_C"/>
</dbReference>
<reference evidence="3" key="1">
    <citation type="submission" date="2015-12" db="EMBL/GenBank/DDBJ databases">
        <authorList>
            <person name="Zhang G."/>
            <person name="Stingl U."/>
        </authorList>
    </citation>
    <scope>NUCLEOTIDE SEQUENCE [LARGE SCALE GENOMIC DNA]</scope>
    <source>
        <strain evidence="3">ZGT118</strain>
    </source>
</reference>
<dbReference type="EMBL" id="LQBQ01000003">
    <property type="protein sequence ID" value="KUJ85228.1"/>
    <property type="molecule type" value="Genomic_DNA"/>
</dbReference>
<dbReference type="InterPro" id="IPR052716">
    <property type="entry name" value="MOSC_domain"/>
</dbReference>
<gene>
    <name evidence="2" type="ORF">AVO45_17130</name>
</gene>
<sequence length="245" mass="27478">MRGTVTSIWRHPIKSHGREALDEVTVSPGQTMPGDRVWAVAHELSKADGSEWVSCANFSRVAKAPELMAMTARLLDGKVRLSHPKRPDLEFDPDTQATAFLDWVKPLMPADRAASARIIRVPGRGMTDSDFPSVTLCNMASHRAVEQKMGRDLSIHRWRGNIWFDGLPVWEEFDWIDREVQIGEAVFHVRERTDRCAATTTNPETGIRDADTLGTLETWGHKDFSVRAEVVRGGLIRVGDKVEPL</sequence>
<feature type="domain" description="MOSC" evidence="1">
    <location>
        <begin position="108"/>
        <end position="245"/>
    </location>
</feature>
<proteinExistence type="predicted"/>
<keyword evidence="3" id="KW-1185">Reference proteome</keyword>
<dbReference type="AlphaFoldDB" id="A0A0X3UAW2"/>
<dbReference type="PROSITE" id="PS51340">
    <property type="entry name" value="MOSC"/>
    <property type="match status" value="1"/>
</dbReference>
<dbReference type="GO" id="GO:0030151">
    <property type="term" value="F:molybdenum ion binding"/>
    <property type="evidence" value="ECO:0007669"/>
    <property type="project" value="InterPro"/>
</dbReference>
<dbReference type="OrthoDB" id="581532at2"/>
<dbReference type="SUPFAM" id="SSF50800">
    <property type="entry name" value="PK beta-barrel domain-like"/>
    <property type="match status" value="1"/>
</dbReference>